<evidence type="ECO:0000313" key="1">
    <source>
        <dbReference type="EMBL" id="MET3617186.1"/>
    </source>
</evidence>
<dbReference type="Proteomes" id="UP001549162">
    <property type="component" value="Unassembled WGS sequence"/>
</dbReference>
<keyword evidence="2" id="KW-1185">Reference proteome</keyword>
<proteinExistence type="predicted"/>
<protein>
    <submittedName>
        <fullName evidence="1">Uncharacterized protein</fullName>
    </submittedName>
</protein>
<dbReference type="EMBL" id="JBEPMA010000003">
    <property type="protein sequence ID" value="MET3617186.1"/>
    <property type="molecule type" value="Genomic_DNA"/>
</dbReference>
<sequence>MNDIRTDEIYQTNMLNRLGIHDIKKTFHEEFTTLQGKNYVIDEYNFLDIDLDKLDSDKFMNFQEFKKSSIYKDIKYCKEMKKYLNSFKKDSIKVYIYRRGNLVYHNEDFGNKNIIITFLDLDKSNITVINFVKKSYI</sequence>
<accession>A0ABV2JAC0</accession>
<reference evidence="1 2" key="1">
    <citation type="submission" date="2024-06" db="EMBL/GenBank/DDBJ databases">
        <title>Genomic Encyclopedia of Type Strains, Phase IV (KMG-IV): sequencing the most valuable type-strain genomes for metagenomic binning, comparative biology and taxonomic classification.</title>
        <authorList>
            <person name="Goeker M."/>
        </authorList>
    </citation>
    <scope>NUCLEOTIDE SEQUENCE [LARGE SCALE GENOMIC DNA]</scope>
    <source>
        <strain evidence="1 2">DSM 21460</strain>
    </source>
</reference>
<name>A0ABV2JAC0_9FIRM</name>
<comment type="caution">
    <text evidence="1">The sequence shown here is derived from an EMBL/GenBank/DDBJ whole genome shotgun (WGS) entry which is preliminary data.</text>
</comment>
<evidence type="ECO:0000313" key="2">
    <source>
        <dbReference type="Proteomes" id="UP001549162"/>
    </source>
</evidence>
<organism evidence="1 2">
    <name type="scientific">Peptoniphilus olsenii</name>
    <dbReference type="NCBI Taxonomy" id="411570"/>
    <lineage>
        <taxon>Bacteria</taxon>
        <taxon>Bacillati</taxon>
        <taxon>Bacillota</taxon>
        <taxon>Tissierellia</taxon>
        <taxon>Tissierellales</taxon>
        <taxon>Peptoniphilaceae</taxon>
        <taxon>Peptoniphilus</taxon>
    </lineage>
</organism>
<gene>
    <name evidence="1" type="ORF">ABID14_000814</name>
</gene>
<dbReference type="RefSeq" id="WP_354367386.1">
    <property type="nucleotide sequence ID" value="NZ_JBEPMA010000003.1"/>
</dbReference>